<accession>A0A517NAK6</accession>
<gene>
    <name evidence="3" type="ORF">K227x_25540</name>
</gene>
<sequence precursor="true">MSASRTLVAACFLLAIPLGFAQASPADDPFGGGGSPDPFFSPPPPTVKSAADTGHPSVRPARNRNRSSAHPGQPAYPKAESIPVDAAATHEAIRKALGSRDSVSIVDMPLNDAVVSLSAQFDVPIVIDSRSLEEIGLSPEEPVNVQLSNVSLRSILKLMLREYELTYVIRDEVLMVTTIEAAEHSLTVRAYRLPEAILSYDQPFMEALKNSVVSDTWDTLGGPSTATMVGPVLVVSTTESVHEDVIALIAKIDAALQAKQ</sequence>
<evidence type="ECO:0000313" key="3">
    <source>
        <dbReference type="EMBL" id="QDT04165.1"/>
    </source>
</evidence>
<evidence type="ECO:0000256" key="1">
    <source>
        <dbReference type="SAM" id="MobiDB-lite"/>
    </source>
</evidence>
<evidence type="ECO:0000256" key="2">
    <source>
        <dbReference type="SAM" id="SignalP"/>
    </source>
</evidence>
<dbReference type="AlphaFoldDB" id="A0A517NAK6"/>
<proteinExistence type="predicted"/>
<organism evidence="3 4">
    <name type="scientific">Rubripirellula lacrimiformis</name>
    <dbReference type="NCBI Taxonomy" id="1930273"/>
    <lineage>
        <taxon>Bacteria</taxon>
        <taxon>Pseudomonadati</taxon>
        <taxon>Planctomycetota</taxon>
        <taxon>Planctomycetia</taxon>
        <taxon>Pirellulales</taxon>
        <taxon>Pirellulaceae</taxon>
        <taxon>Rubripirellula</taxon>
    </lineage>
</organism>
<protein>
    <submittedName>
        <fullName evidence="3">Uncharacterized protein</fullName>
    </submittedName>
</protein>
<evidence type="ECO:0000313" key="4">
    <source>
        <dbReference type="Proteomes" id="UP000318538"/>
    </source>
</evidence>
<reference evidence="3 4" key="1">
    <citation type="submission" date="2019-02" db="EMBL/GenBank/DDBJ databases">
        <title>Deep-cultivation of Planctomycetes and their phenomic and genomic characterization uncovers novel biology.</title>
        <authorList>
            <person name="Wiegand S."/>
            <person name="Jogler M."/>
            <person name="Boedeker C."/>
            <person name="Pinto D."/>
            <person name="Vollmers J."/>
            <person name="Rivas-Marin E."/>
            <person name="Kohn T."/>
            <person name="Peeters S.H."/>
            <person name="Heuer A."/>
            <person name="Rast P."/>
            <person name="Oberbeckmann S."/>
            <person name="Bunk B."/>
            <person name="Jeske O."/>
            <person name="Meyerdierks A."/>
            <person name="Storesund J.E."/>
            <person name="Kallscheuer N."/>
            <person name="Luecker S."/>
            <person name="Lage O.M."/>
            <person name="Pohl T."/>
            <person name="Merkel B.J."/>
            <person name="Hornburger P."/>
            <person name="Mueller R.-W."/>
            <person name="Bruemmer F."/>
            <person name="Labrenz M."/>
            <person name="Spormann A.M."/>
            <person name="Op den Camp H."/>
            <person name="Overmann J."/>
            <person name="Amann R."/>
            <person name="Jetten M.S.M."/>
            <person name="Mascher T."/>
            <person name="Medema M.H."/>
            <person name="Devos D.P."/>
            <person name="Kaster A.-K."/>
            <person name="Ovreas L."/>
            <person name="Rohde M."/>
            <person name="Galperin M.Y."/>
            <person name="Jogler C."/>
        </authorList>
    </citation>
    <scope>NUCLEOTIDE SEQUENCE [LARGE SCALE GENOMIC DNA]</scope>
    <source>
        <strain evidence="3 4">K22_7</strain>
    </source>
</reference>
<feature type="region of interest" description="Disordered" evidence="1">
    <location>
        <begin position="27"/>
        <end position="80"/>
    </location>
</feature>
<keyword evidence="2" id="KW-0732">Signal</keyword>
<dbReference type="EMBL" id="CP036525">
    <property type="protein sequence ID" value="QDT04165.1"/>
    <property type="molecule type" value="Genomic_DNA"/>
</dbReference>
<dbReference type="Proteomes" id="UP000318538">
    <property type="component" value="Chromosome"/>
</dbReference>
<keyword evidence="4" id="KW-1185">Reference proteome</keyword>
<dbReference type="OrthoDB" id="291047at2"/>
<dbReference type="KEGG" id="rlc:K227x_25540"/>
<feature type="signal peptide" evidence="2">
    <location>
        <begin position="1"/>
        <end position="23"/>
    </location>
</feature>
<name>A0A517NAK6_9BACT</name>
<feature type="chain" id="PRO_5022117451" evidence="2">
    <location>
        <begin position="24"/>
        <end position="260"/>
    </location>
</feature>
<dbReference type="RefSeq" id="WP_145169684.1">
    <property type="nucleotide sequence ID" value="NZ_CP036525.1"/>
</dbReference>